<organism evidence="1 3">
    <name type="scientific">Eiseniibacteriota bacterium</name>
    <dbReference type="NCBI Taxonomy" id="2212470"/>
    <lineage>
        <taxon>Bacteria</taxon>
        <taxon>Candidatus Eiseniibacteriota</taxon>
    </lineage>
</organism>
<comment type="caution">
    <text evidence="1">The sequence shown here is derived from an EMBL/GenBank/DDBJ whole genome shotgun (WGS) entry which is preliminary data.</text>
</comment>
<evidence type="ECO:0000313" key="4">
    <source>
        <dbReference type="Proteomes" id="UP000320913"/>
    </source>
</evidence>
<dbReference type="AlphaFoldDB" id="A0A538SC41"/>
<name>A0A538SC41_UNCEI</name>
<proteinExistence type="predicted"/>
<dbReference type="Proteomes" id="UP000320913">
    <property type="component" value="Unassembled WGS sequence"/>
</dbReference>
<protein>
    <submittedName>
        <fullName evidence="1">Uncharacterized protein</fullName>
    </submittedName>
</protein>
<dbReference type="EMBL" id="VBOV01000018">
    <property type="protein sequence ID" value="TMQ61710.1"/>
    <property type="molecule type" value="Genomic_DNA"/>
</dbReference>
<dbReference type="Proteomes" id="UP000316292">
    <property type="component" value="Unassembled WGS sequence"/>
</dbReference>
<dbReference type="EMBL" id="VBOR01000063">
    <property type="protein sequence ID" value="TMQ48938.1"/>
    <property type="molecule type" value="Genomic_DNA"/>
</dbReference>
<reference evidence="3 4" key="1">
    <citation type="journal article" date="2019" name="Nat. Microbiol.">
        <title>Mediterranean grassland soil C-N compound turnover is dependent on rainfall and depth, and is mediated by genomically divergent microorganisms.</title>
        <authorList>
            <person name="Diamond S."/>
            <person name="Andeer P.F."/>
            <person name="Li Z."/>
            <person name="Crits-Christoph A."/>
            <person name="Burstein D."/>
            <person name="Anantharaman K."/>
            <person name="Lane K.R."/>
            <person name="Thomas B.C."/>
            <person name="Pan C."/>
            <person name="Northen T.R."/>
            <person name="Banfield J.F."/>
        </authorList>
    </citation>
    <scope>NUCLEOTIDE SEQUENCE [LARGE SCALE GENOMIC DNA]</scope>
    <source>
        <strain evidence="1">WS_1</strain>
        <strain evidence="2">WS_5</strain>
    </source>
</reference>
<sequence>MSRTELFVGPGHHPWARSVYGIRSAVEHLNDRLAITGYPTEREAKLAILRHTHESQELARDCLPRILTRPGLLSHFRDDTTLDQFWETMTHAQRARLWGDPFKLAQAGTEFDPELATLDE</sequence>
<evidence type="ECO:0000313" key="1">
    <source>
        <dbReference type="EMBL" id="TMQ48938.1"/>
    </source>
</evidence>
<accession>A0A538SC41</accession>
<evidence type="ECO:0000313" key="2">
    <source>
        <dbReference type="EMBL" id="TMQ61710.1"/>
    </source>
</evidence>
<evidence type="ECO:0000313" key="3">
    <source>
        <dbReference type="Proteomes" id="UP000316292"/>
    </source>
</evidence>
<gene>
    <name evidence="1" type="ORF">E6K71_06300</name>
    <name evidence="2" type="ORF">E6K75_00855</name>
</gene>